<evidence type="ECO:0000313" key="3">
    <source>
        <dbReference type="EMBL" id="KAH0577285.1"/>
    </source>
</evidence>
<comment type="caution">
    <text evidence="3">The sequence shown here is derived from an EMBL/GenBank/DDBJ whole genome shotgun (WGS) entry which is preliminary data.</text>
</comment>
<dbReference type="Proteomes" id="UP000018208">
    <property type="component" value="Unassembled WGS sequence"/>
</dbReference>
<sequence length="225" mass="25256">MTIQNKLESIKLISLIPPSLMNPQFMKTLYEWSTKQQSGISSMEPMDLQRQKWLQEAMESMFVDGATIIRTCFTALPDLNCEEQIDVWENLQELLENIDNAMVLKPLGKWPDIIKAMKQDDTIHVYAQKAAASALQNCPDAIKAALDNNIVDAIKIEKSCLGVVSALIKDAQGVQLLEQNILQKFLGLGCDERVMYLNEQLAALAADEESPLEAKKAYTNQIIQQ</sequence>
<dbReference type="RefSeq" id="XP_067768058.1">
    <property type="nucleotide sequence ID" value="XM_067904576.1"/>
</dbReference>
<dbReference type="GO" id="GO:0000774">
    <property type="term" value="F:adenyl-nucleotide exchange factor activity"/>
    <property type="evidence" value="ECO:0007669"/>
    <property type="project" value="TreeGrafter"/>
</dbReference>
<gene>
    <name evidence="3" type="ORF">SS50377_20636</name>
</gene>
<feature type="domain" description="Nucleotide exchange factor Fes1" evidence="2">
    <location>
        <begin position="28"/>
        <end position="101"/>
    </location>
</feature>
<keyword evidence="1" id="KW-0677">Repeat</keyword>
<dbReference type="PANTHER" id="PTHR19316:SF18">
    <property type="entry name" value="HSP70-BINDING PROTEIN 1"/>
    <property type="match status" value="1"/>
</dbReference>
<dbReference type="KEGG" id="ssao:94294659"/>
<organism evidence="3 4">
    <name type="scientific">Spironucleus salmonicida</name>
    <dbReference type="NCBI Taxonomy" id="348837"/>
    <lineage>
        <taxon>Eukaryota</taxon>
        <taxon>Metamonada</taxon>
        <taxon>Diplomonadida</taxon>
        <taxon>Hexamitidae</taxon>
        <taxon>Hexamitinae</taxon>
        <taxon>Spironucleus</taxon>
    </lineage>
</organism>
<dbReference type="InterPro" id="IPR011989">
    <property type="entry name" value="ARM-like"/>
</dbReference>
<dbReference type="EMBL" id="AUWU02000001">
    <property type="protein sequence ID" value="KAH0577285.1"/>
    <property type="molecule type" value="Genomic_DNA"/>
</dbReference>
<dbReference type="GO" id="GO:0005783">
    <property type="term" value="C:endoplasmic reticulum"/>
    <property type="evidence" value="ECO:0007669"/>
    <property type="project" value="TreeGrafter"/>
</dbReference>
<dbReference type="PANTHER" id="PTHR19316">
    <property type="entry name" value="PROTEIN FOLDING REGULATOR"/>
    <property type="match status" value="1"/>
</dbReference>
<dbReference type="Pfam" id="PF08609">
    <property type="entry name" value="Fes1"/>
    <property type="match status" value="1"/>
</dbReference>
<name>A0A9P8LZQ9_9EUKA</name>
<accession>A0A9P8LZQ9</accession>
<evidence type="ECO:0000259" key="2">
    <source>
        <dbReference type="Pfam" id="PF08609"/>
    </source>
</evidence>
<evidence type="ECO:0000313" key="4">
    <source>
        <dbReference type="Proteomes" id="UP000018208"/>
    </source>
</evidence>
<dbReference type="AlphaFoldDB" id="A0A9P8LZQ9"/>
<dbReference type="InterPro" id="IPR013918">
    <property type="entry name" value="Nucleotide_exch_fac_Fes1"/>
</dbReference>
<keyword evidence="4" id="KW-1185">Reference proteome</keyword>
<dbReference type="OrthoDB" id="10250458at2759"/>
<protein>
    <submittedName>
        <fullName evidence="3">Hsp70 nucleotide exchange factor Fes1</fullName>
    </submittedName>
</protein>
<reference evidence="3 4" key="1">
    <citation type="journal article" date="2014" name="PLoS Genet.">
        <title>The Genome of Spironucleus salmonicida Highlights a Fish Pathogen Adapted to Fluctuating Environments.</title>
        <authorList>
            <person name="Xu F."/>
            <person name="Jerlstrom-Hultqvist J."/>
            <person name="Einarsson E."/>
            <person name="Astvaldsson A."/>
            <person name="Svard S.G."/>
            <person name="Andersson J.O."/>
        </authorList>
    </citation>
    <scope>NUCLEOTIDE SEQUENCE [LARGE SCALE GENOMIC DNA]</scope>
    <source>
        <strain evidence="3 4">ATCC 50377</strain>
    </source>
</reference>
<proteinExistence type="predicted"/>
<dbReference type="InterPro" id="IPR050693">
    <property type="entry name" value="Hsp70_NEF-Inhibitors"/>
</dbReference>
<evidence type="ECO:0000256" key="1">
    <source>
        <dbReference type="ARBA" id="ARBA00022737"/>
    </source>
</evidence>
<dbReference type="GeneID" id="94294659"/>
<dbReference type="Gene3D" id="1.25.10.10">
    <property type="entry name" value="Leucine-rich Repeat Variant"/>
    <property type="match status" value="1"/>
</dbReference>